<dbReference type="Gene3D" id="3.40.50.150">
    <property type="entry name" value="Vaccinia Virus protein VP39"/>
    <property type="match status" value="1"/>
</dbReference>
<evidence type="ECO:0008006" key="3">
    <source>
        <dbReference type="Google" id="ProtNLM"/>
    </source>
</evidence>
<evidence type="ECO:0000313" key="1">
    <source>
        <dbReference type="EMBL" id="TKA69111.1"/>
    </source>
</evidence>
<dbReference type="PANTHER" id="PTHR14614">
    <property type="entry name" value="HEPATOCELLULAR CARCINOMA-ASSOCIATED ANTIGEN"/>
    <property type="match status" value="1"/>
</dbReference>
<dbReference type="EMBL" id="NAJN01000756">
    <property type="protein sequence ID" value="TKA69111.1"/>
    <property type="molecule type" value="Genomic_DNA"/>
</dbReference>
<keyword evidence="2" id="KW-1185">Reference proteome</keyword>
<dbReference type="AlphaFoldDB" id="A0A4U0X076"/>
<dbReference type="GO" id="GO:0008757">
    <property type="term" value="F:S-adenosylmethionine-dependent methyltransferase activity"/>
    <property type="evidence" value="ECO:0007669"/>
    <property type="project" value="UniProtKB-ARBA"/>
</dbReference>
<sequence length="211" mass="23196">MVTSDDEPDNVFNISEDLVQSPVHKAAGTSSLDFDGLLSTPLKLHEDLSGGCGAASKIARCLLELGAGGGLVGLAVALGCNVTPPLLITDQKPMLDLMKRNITLNNLHGTVEAAILDWGDAVSSRIPQHPDVILAADCVYFEPAFPLLHQTLQDLIGDNTICYFCFKKRRRADLHFMKAARKTFDVREVEDDPDRDVYARENIFLYAIRKK</sequence>
<accession>A0A4U0X076</accession>
<dbReference type="InterPro" id="IPR019410">
    <property type="entry name" value="Methyltransf_16"/>
</dbReference>
<dbReference type="SUPFAM" id="SSF53335">
    <property type="entry name" value="S-adenosyl-L-methionine-dependent methyltransferases"/>
    <property type="match status" value="1"/>
</dbReference>
<gene>
    <name evidence="1" type="ORF">B0A49_07647</name>
</gene>
<evidence type="ECO:0000313" key="2">
    <source>
        <dbReference type="Proteomes" id="UP000308768"/>
    </source>
</evidence>
<dbReference type="Proteomes" id="UP000308768">
    <property type="component" value="Unassembled WGS sequence"/>
</dbReference>
<comment type="caution">
    <text evidence="1">The sequence shown here is derived from an EMBL/GenBank/DDBJ whole genome shotgun (WGS) entry which is preliminary data.</text>
</comment>
<dbReference type="OrthoDB" id="407325at2759"/>
<name>A0A4U0X076_9PEZI</name>
<dbReference type="STRING" id="331657.A0A4U0X076"/>
<reference evidence="1 2" key="1">
    <citation type="submission" date="2017-03" db="EMBL/GenBank/DDBJ databases">
        <title>Genomes of endolithic fungi from Antarctica.</title>
        <authorList>
            <person name="Coleine C."/>
            <person name="Masonjones S."/>
            <person name="Stajich J.E."/>
        </authorList>
    </citation>
    <scope>NUCLEOTIDE SEQUENCE [LARGE SCALE GENOMIC DNA]</scope>
    <source>
        <strain evidence="1 2">CCFEE 5187</strain>
    </source>
</reference>
<organism evidence="1 2">
    <name type="scientific">Cryomyces minteri</name>
    <dbReference type="NCBI Taxonomy" id="331657"/>
    <lineage>
        <taxon>Eukaryota</taxon>
        <taxon>Fungi</taxon>
        <taxon>Dikarya</taxon>
        <taxon>Ascomycota</taxon>
        <taxon>Pezizomycotina</taxon>
        <taxon>Dothideomycetes</taxon>
        <taxon>Dothideomycetes incertae sedis</taxon>
        <taxon>Cryomyces</taxon>
    </lineage>
</organism>
<protein>
    <recommendedName>
        <fullName evidence="3">Elongation factor methyltransferase 6</fullName>
    </recommendedName>
</protein>
<dbReference type="GO" id="GO:0005829">
    <property type="term" value="C:cytosol"/>
    <property type="evidence" value="ECO:0007669"/>
    <property type="project" value="TreeGrafter"/>
</dbReference>
<dbReference type="PANTHER" id="PTHR14614:SF152">
    <property type="entry name" value="PROTEIN-LYSINE N-METHYLTRANSFERASE EFM6"/>
    <property type="match status" value="1"/>
</dbReference>
<dbReference type="InterPro" id="IPR029063">
    <property type="entry name" value="SAM-dependent_MTases_sf"/>
</dbReference>
<dbReference type="Pfam" id="PF10294">
    <property type="entry name" value="Methyltransf_16"/>
    <property type="match status" value="1"/>
</dbReference>
<proteinExistence type="predicted"/>